<organism evidence="2 3">
    <name type="scientific">Iphiclides podalirius</name>
    <name type="common">scarce swallowtail</name>
    <dbReference type="NCBI Taxonomy" id="110791"/>
    <lineage>
        <taxon>Eukaryota</taxon>
        <taxon>Metazoa</taxon>
        <taxon>Ecdysozoa</taxon>
        <taxon>Arthropoda</taxon>
        <taxon>Hexapoda</taxon>
        <taxon>Insecta</taxon>
        <taxon>Pterygota</taxon>
        <taxon>Neoptera</taxon>
        <taxon>Endopterygota</taxon>
        <taxon>Lepidoptera</taxon>
        <taxon>Glossata</taxon>
        <taxon>Ditrysia</taxon>
        <taxon>Papilionoidea</taxon>
        <taxon>Papilionidae</taxon>
        <taxon>Papilioninae</taxon>
        <taxon>Iphiclides</taxon>
    </lineage>
</organism>
<evidence type="ECO:0000313" key="3">
    <source>
        <dbReference type="Proteomes" id="UP000837857"/>
    </source>
</evidence>
<protein>
    <submittedName>
        <fullName evidence="2">Uncharacterized protein</fullName>
    </submittedName>
</protein>
<dbReference type="Proteomes" id="UP000837857">
    <property type="component" value="Chromosome 3"/>
</dbReference>
<keyword evidence="3" id="KW-1185">Reference proteome</keyword>
<proteinExistence type="predicted"/>
<feature type="region of interest" description="Disordered" evidence="1">
    <location>
        <begin position="34"/>
        <end position="107"/>
    </location>
</feature>
<accession>A0ABN8IT35</accession>
<gene>
    <name evidence="2" type="ORF">IPOD504_LOCUS12240</name>
</gene>
<sequence>MPSQVHSPDVRNSKVSLDAFGARDVVPIELAAWQATGPVSRGRPRGSERTGARSGRAAAPPPPPPAPLARHCLPDSTHSIARPKRRLSVYQSSCDRTRQGPLVCLRQ</sequence>
<reference evidence="2" key="1">
    <citation type="submission" date="2022-03" db="EMBL/GenBank/DDBJ databases">
        <authorList>
            <person name="Martin H S."/>
        </authorList>
    </citation>
    <scope>NUCLEOTIDE SEQUENCE</scope>
</reference>
<evidence type="ECO:0000313" key="2">
    <source>
        <dbReference type="EMBL" id="CAH2062859.1"/>
    </source>
</evidence>
<evidence type="ECO:0000256" key="1">
    <source>
        <dbReference type="SAM" id="MobiDB-lite"/>
    </source>
</evidence>
<feature type="non-terminal residue" evidence="2">
    <location>
        <position position="107"/>
    </location>
</feature>
<name>A0ABN8IT35_9NEOP</name>
<dbReference type="EMBL" id="OW152815">
    <property type="protein sequence ID" value="CAH2062859.1"/>
    <property type="molecule type" value="Genomic_DNA"/>
</dbReference>